<keyword evidence="3" id="KW-1185">Reference proteome</keyword>
<reference evidence="2 3" key="1">
    <citation type="submission" date="2024-05" db="EMBL/GenBank/DDBJ databases">
        <authorList>
            <person name="Wallberg A."/>
        </authorList>
    </citation>
    <scope>NUCLEOTIDE SEQUENCE [LARGE SCALE GENOMIC DNA]</scope>
</reference>
<organism evidence="2 3">
    <name type="scientific">Meganyctiphanes norvegica</name>
    <name type="common">Northern krill</name>
    <name type="synonym">Thysanopoda norvegica</name>
    <dbReference type="NCBI Taxonomy" id="48144"/>
    <lineage>
        <taxon>Eukaryota</taxon>
        <taxon>Metazoa</taxon>
        <taxon>Ecdysozoa</taxon>
        <taxon>Arthropoda</taxon>
        <taxon>Crustacea</taxon>
        <taxon>Multicrustacea</taxon>
        <taxon>Malacostraca</taxon>
        <taxon>Eumalacostraca</taxon>
        <taxon>Eucarida</taxon>
        <taxon>Euphausiacea</taxon>
        <taxon>Euphausiidae</taxon>
        <taxon>Meganyctiphanes</taxon>
    </lineage>
</organism>
<proteinExistence type="predicted"/>
<feature type="non-terminal residue" evidence="2">
    <location>
        <position position="106"/>
    </location>
</feature>
<name>A0AAV2SSV5_MEGNR</name>
<evidence type="ECO:0000256" key="1">
    <source>
        <dbReference type="SAM" id="MobiDB-lite"/>
    </source>
</evidence>
<comment type="caution">
    <text evidence="2">The sequence shown here is derived from an EMBL/GenBank/DDBJ whole genome shotgun (WGS) entry which is preliminary data.</text>
</comment>
<dbReference type="Proteomes" id="UP001497623">
    <property type="component" value="Unassembled WGS sequence"/>
</dbReference>
<feature type="compositionally biased region" description="Basic residues" evidence="1">
    <location>
        <begin position="90"/>
        <end position="106"/>
    </location>
</feature>
<feature type="region of interest" description="Disordered" evidence="1">
    <location>
        <begin position="87"/>
        <end position="106"/>
    </location>
</feature>
<evidence type="ECO:0000313" key="3">
    <source>
        <dbReference type="Proteomes" id="UP001497623"/>
    </source>
</evidence>
<gene>
    <name evidence="2" type="ORF">MNOR_LOCUS40036</name>
</gene>
<dbReference type="AlphaFoldDB" id="A0AAV2SSV5"/>
<evidence type="ECO:0000313" key="2">
    <source>
        <dbReference type="EMBL" id="CAL4234858.1"/>
    </source>
</evidence>
<protein>
    <submittedName>
        <fullName evidence="2">Uncharacterized protein</fullName>
    </submittedName>
</protein>
<sequence>MPRDKGDSLKKILFMGENHCNNLVIIPQVEALDAIKQSEREKVMCINNQVILKNHKGELEIQNDYGKEALETLNELPEDLSIDLNIKSSRSNKVKKEKKKHKTSRR</sequence>
<dbReference type="EMBL" id="CAXKWB010114031">
    <property type="protein sequence ID" value="CAL4234858.1"/>
    <property type="molecule type" value="Genomic_DNA"/>
</dbReference>
<accession>A0AAV2SSV5</accession>